<dbReference type="EMBL" id="CXWC01000002">
    <property type="protein sequence ID" value="CTQ66304.1"/>
    <property type="molecule type" value="Genomic_DNA"/>
</dbReference>
<dbReference type="PRINTS" id="PR00069">
    <property type="entry name" value="ALDKETRDTASE"/>
</dbReference>
<dbReference type="Gene3D" id="3.20.20.100">
    <property type="entry name" value="NADP-dependent oxidoreductase domain"/>
    <property type="match status" value="1"/>
</dbReference>
<dbReference type="InterPro" id="IPR036812">
    <property type="entry name" value="NAD(P)_OxRdtase_dom_sf"/>
</dbReference>
<protein>
    <recommendedName>
        <fullName evidence="4">Protein tas</fullName>
    </recommendedName>
</protein>
<sequence>MEQRRLGRTDVQVSTLCLGTMTFGEQNSEAEGHAQMDYAFEKGINFLDAAELYPIPAKKETQGRTERIIGTWFRNSGHRDQVVLATKVVGRTVMDWFRDNREKGELNRKQIEFAVDRSLKNLQTDYIDLYQIHWPDRNVSGFGSNPSRWQDAEAVEDENSIQSTLEIMGDLVKAGKVRHIGVSNESAWGTMRYVTTSELYDVPRIASIQNAYSMVNRTFETGLAEVSRRENVGLLAYSSLAQGYLTGKYRHGALPTGARKTLFNKMQRYEHPRTFEAVDAYCALAKEAGLDPAQMAIAFAKSRSFMTSVIIGATRMEQLETDIAAADLSLNEDVLGKIDAIHQEFGNTAP</sequence>
<dbReference type="RefSeq" id="WP_055114835.1">
    <property type="nucleotide sequence ID" value="NZ_CXWA01000002.1"/>
</dbReference>
<evidence type="ECO:0000256" key="3">
    <source>
        <dbReference type="ARBA" id="ARBA00038157"/>
    </source>
</evidence>
<proteinExistence type="inferred from homology"/>
<dbReference type="InterPro" id="IPR023210">
    <property type="entry name" value="NADP_OxRdtase_dom"/>
</dbReference>
<dbReference type="CDD" id="cd19094">
    <property type="entry name" value="AKR_Tas-like"/>
    <property type="match status" value="1"/>
</dbReference>
<dbReference type="PANTHER" id="PTHR43364:SF4">
    <property type="entry name" value="NAD(P)-LINKED OXIDOREDUCTASE SUPERFAMILY PROTEIN"/>
    <property type="match status" value="1"/>
</dbReference>
<dbReference type="OrthoDB" id="9803483at2"/>
<comment type="similarity">
    <text evidence="3">Belongs to the aldo/keto reductase family. Aldo/keto reductase 2 subfamily.</text>
</comment>
<dbReference type="Pfam" id="PF00248">
    <property type="entry name" value="Aldo_ket_red"/>
    <property type="match status" value="1"/>
</dbReference>
<evidence type="ECO:0000256" key="1">
    <source>
        <dbReference type="ARBA" id="ARBA00022857"/>
    </source>
</evidence>
<evidence type="ECO:0000256" key="4">
    <source>
        <dbReference type="ARBA" id="ARBA00070119"/>
    </source>
</evidence>
<dbReference type="AlphaFoldDB" id="A0A0M6Z8G8"/>
<dbReference type="SUPFAM" id="SSF51430">
    <property type="entry name" value="NAD(P)-linked oxidoreductase"/>
    <property type="match status" value="1"/>
</dbReference>
<dbReference type="InterPro" id="IPR020471">
    <property type="entry name" value="AKR"/>
</dbReference>
<keyword evidence="1" id="KW-0521">NADP</keyword>
<organism evidence="6 7">
    <name type="scientific">Roseibium album</name>
    <dbReference type="NCBI Taxonomy" id="311410"/>
    <lineage>
        <taxon>Bacteria</taxon>
        <taxon>Pseudomonadati</taxon>
        <taxon>Pseudomonadota</taxon>
        <taxon>Alphaproteobacteria</taxon>
        <taxon>Hyphomicrobiales</taxon>
        <taxon>Stappiaceae</taxon>
        <taxon>Roseibium</taxon>
    </lineage>
</organism>
<keyword evidence="7" id="KW-1185">Reference proteome</keyword>
<dbReference type="STRING" id="311410.LA5095_02186"/>
<feature type="domain" description="NADP-dependent oxidoreductase" evidence="5">
    <location>
        <begin position="16"/>
        <end position="341"/>
    </location>
</feature>
<gene>
    <name evidence="6" type="primary">yhdN_1</name>
    <name evidence="6" type="ORF">LA5096_01042</name>
</gene>
<dbReference type="NCBIfam" id="NF007912">
    <property type="entry name" value="PRK10625.1"/>
    <property type="match status" value="1"/>
</dbReference>
<dbReference type="InterPro" id="IPR050523">
    <property type="entry name" value="AKR_Detox_Biosynth"/>
</dbReference>
<dbReference type="FunFam" id="3.20.20.100:FF:000005">
    <property type="entry name" value="NADP(H)-dependent aldo-keto reductase"/>
    <property type="match status" value="1"/>
</dbReference>
<dbReference type="GO" id="GO:0016491">
    <property type="term" value="F:oxidoreductase activity"/>
    <property type="evidence" value="ECO:0007669"/>
    <property type="project" value="UniProtKB-KW"/>
</dbReference>
<evidence type="ECO:0000313" key="6">
    <source>
        <dbReference type="EMBL" id="CTQ66304.1"/>
    </source>
</evidence>
<dbReference type="PANTHER" id="PTHR43364">
    <property type="entry name" value="NADH-SPECIFIC METHYLGLYOXAL REDUCTASE-RELATED"/>
    <property type="match status" value="1"/>
</dbReference>
<keyword evidence="2 6" id="KW-0560">Oxidoreductase</keyword>
<evidence type="ECO:0000256" key="2">
    <source>
        <dbReference type="ARBA" id="ARBA00023002"/>
    </source>
</evidence>
<name>A0A0M6Z8G8_9HYPH</name>
<evidence type="ECO:0000259" key="5">
    <source>
        <dbReference type="Pfam" id="PF00248"/>
    </source>
</evidence>
<accession>A0A0M6Z8G8</accession>
<dbReference type="Proteomes" id="UP000049983">
    <property type="component" value="Unassembled WGS sequence"/>
</dbReference>
<evidence type="ECO:0000313" key="7">
    <source>
        <dbReference type="Proteomes" id="UP000049983"/>
    </source>
</evidence>
<dbReference type="GeneID" id="97668476"/>
<reference evidence="7" key="1">
    <citation type="submission" date="2015-07" db="EMBL/GenBank/DDBJ databases">
        <authorList>
            <person name="Rodrigo-Torres Lidia"/>
            <person name="Arahal R.David."/>
        </authorList>
    </citation>
    <scope>NUCLEOTIDE SEQUENCE [LARGE SCALE GENOMIC DNA]</scope>
    <source>
        <strain evidence="7">CECT 5096</strain>
    </source>
</reference>